<evidence type="ECO:0000256" key="1">
    <source>
        <dbReference type="SAM" id="Coils"/>
    </source>
</evidence>
<sequence length="250" mass="28647">MIMSMALQRHWLQDEASPDLEEGLATIRAARSQVEAETHAFLEEQAKLRAEAVLRAVPVDQLVQSRNEDLKRLEGERQQAERRAIEAIEGRMEIALRAIEADNARILEEERATILATERLRAAREAMSMARARQEEESVLMLQIRARQKQEQSALDETEQRIEAEQELLNRAREKQTLEARLHTTITAEINEVQWAQRVLGMETRLRQVQRRNRILWVISGIVGLIGVLGYGQFCGGNVYVGFKTLFGLH</sequence>
<gene>
    <name evidence="3" type="ORF">CARN8_1840001</name>
</gene>
<evidence type="ECO:0000313" key="3">
    <source>
        <dbReference type="EMBL" id="VAY87241.1"/>
    </source>
</evidence>
<organism evidence="3">
    <name type="scientific">mine drainage metagenome</name>
    <dbReference type="NCBI Taxonomy" id="410659"/>
    <lineage>
        <taxon>unclassified sequences</taxon>
        <taxon>metagenomes</taxon>
        <taxon>ecological metagenomes</taxon>
    </lineage>
</organism>
<reference evidence="3" key="1">
    <citation type="submission" date="2018-10" db="EMBL/GenBank/DDBJ databases">
        <authorList>
            <person name="Plewniak F."/>
        </authorList>
    </citation>
    <scope>NUCLEOTIDE SEQUENCE</scope>
</reference>
<proteinExistence type="predicted"/>
<feature type="coiled-coil region" evidence="1">
    <location>
        <begin position="63"/>
        <end position="90"/>
    </location>
</feature>
<feature type="coiled-coil region" evidence="1">
    <location>
        <begin position="141"/>
        <end position="181"/>
    </location>
</feature>
<dbReference type="AlphaFoldDB" id="A0A3P3ZM96"/>
<protein>
    <submittedName>
        <fullName evidence="3">Uncharacterized protein</fullName>
    </submittedName>
</protein>
<keyword evidence="1" id="KW-0175">Coiled coil</keyword>
<keyword evidence="2" id="KW-0812">Transmembrane</keyword>
<name>A0A3P3ZM96_9ZZZZ</name>
<accession>A0A3P3ZM96</accession>
<keyword evidence="2" id="KW-1133">Transmembrane helix</keyword>
<keyword evidence="2" id="KW-0472">Membrane</keyword>
<dbReference type="EMBL" id="UOYP01000095">
    <property type="protein sequence ID" value="VAY87241.1"/>
    <property type="molecule type" value="Genomic_DNA"/>
</dbReference>
<evidence type="ECO:0000256" key="2">
    <source>
        <dbReference type="SAM" id="Phobius"/>
    </source>
</evidence>
<feature type="transmembrane region" description="Helical" evidence="2">
    <location>
        <begin position="215"/>
        <end position="234"/>
    </location>
</feature>